<dbReference type="CDD" id="cd04591">
    <property type="entry name" value="CBS_pair_voltage-gated_CLC_euk_bac"/>
    <property type="match status" value="1"/>
</dbReference>
<dbReference type="PROSITE" id="PS51371">
    <property type="entry name" value="CBS"/>
    <property type="match status" value="2"/>
</dbReference>
<dbReference type="SUPFAM" id="SSF81340">
    <property type="entry name" value="Clc chloride channel"/>
    <property type="match status" value="1"/>
</dbReference>
<dbReference type="Gene3D" id="3.90.1280.20">
    <property type="match status" value="2"/>
</dbReference>
<dbReference type="PANTHER" id="PTHR45711:SF6">
    <property type="entry name" value="CHLORIDE CHANNEL PROTEIN"/>
    <property type="match status" value="1"/>
</dbReference>
<feature type="compositionally biased region" description="Polar residues" evidence="10">
    <location>
        <begin position="12"/>
        <end position="22"/>
    </location>
</feature>
<reference evidence="12 13" key="1">
    <citation type="journal article" date="2017" name="BMC Biol.">
        <title>Genomic innovations, transcriptional plasticity and gene loss underlying the evolution and divergence of two highly polyphagous and invasive Helicoverpa pest species.</title>
        <authorList>
            <person name="Pearce S.L."/>
            <person name="Clarke D.F."/>
            <person name="East P.D."/>
            <person name="Elfekih S."/>
            <person name="Gordon K.H."/>
            <person name="Jermiin L.S."/>
            <person name="McGaughran A."/>
            <person name="Oakeshott J.G."/>
            <person name="Papanikolaou A."/>
            <person name="Perera O.P."/>
            <person name="Rane R.V."/>
            <person name="Richards S."/>
            <person name="Tay W.T."/>
            <person name="Walsh T.K."/>
            <person name="Anderson A."/>
            <person name="Anderson C.J."/>
            <person name="Asgari S."/>
            <person name="Board P.G."/>
            <person name="Bretschneider A."/>
            <person name="Campbell P.M."/>
            <person name="Chertemps T."/>
            <person name="Christeller J.T."/>
            <person name="Coppin C.W."/>
            <person name="Downes S.J."/>
            <person name="Duan G."/>
            <person name="Farnsworth C.A."/>
            <person name="Good R.T."/>
            <person name="Han L.B."/>
            <person name="Han Y.C."/>
            <person name="Hatje K."/>
            <person name="Horne I."/>
            <person name="Huang Y.P."/>
            <person name="Hughes D.S."/>
            <person name="Jacquin-Joly E."/>
            <person name="James W."/>
            <person name="Jhangiani S."/>
            <person name="Kollmar M."/>
            <person name="Kuwar S.S."/>
            <person name="Li S."/>
            <person name="Liu N.Y."/>
            <person name="Maibeche M.T."/>
            <person name="Miller J.R."/>
            <person name="Montagne N."/>
            <person name="Perry T."/>
            <person name="Qu J."/>
            <person name="Song S.V."/>
            <person name="Sutton G.G."/>
            <person name="Vogel H."/>
            <person name="Walenz B.P."/>
            <person name="Xu W."/>
            <person name="Zhang H.J."/>
            <person name="Zou Z."/>
            <person name="Batterham P."/>
            <person name="Edwards O.R."/>
            <person name="Feyereisen R."/>
            <person name="Gibbs R.A."/>
            <person name="Heckel D.G."/>
            <person name="McGrath A."/>
            <person name="Robin C."/>
            <person name="Scherer S.E."/>
            <person name="Worley K.C."/>
            <person name="Wu Y.D."/>
        </authorList>
    </citation>
    <scope>NUCLEOTIDE SEQUENCE [LARGE SCALE GENOMIC DNA]</scope>
    <source>
        <strain evidence="12">Harm_GR_Male_#8</strain>
        <tissue evidence="12">Whole organism</tissue>
    </source>
</reference>
<evidence type="ECO:0000256" key="5">
    <source>
        <dbReference type="ARBA" id="ARBA00023065"/>
    </source>
</evidence>
<dbReference type="Gene3D" id="1.10.3080.10">
    <property type="entry name" value="Clc chloride channel"/>
    <property type="match status" value="2"/>
</dbReference>
<feature type="region of interest" description="Disordered" evidence="10">
    <location>
        <begin position="1"/>
        <end position="22"/>
    </location>
</feature>
<evidence type="ECO:0000256" key="4">
    <source>
        <dbReference type="ARBA" id="ARBA00022989"/>
    </source>
</evidence>
<dbReference type="GO" id="GO:0008021">
    <property type="term" value="C:synaptic vesicle"/>
    <property type="evidence" value="ECO:0007669"/>
    <property type="project" value="TreeGrafter"/>
</dbReference>
<dbReference type="FunFam" id="3.90.1280.20:FF:000003">
    <property type="entry name" value="Chloride channel protein"/>
    <property type="match status" value="1"/>
</dbReference>
<feature type="transmembrane region" description="Helical" evidence="9">
    <location>
        <begin position="303"/>
        <end position="319"/>
    </location>
</feature>
<dbReference type="GO" id="GO:0005769">
    <property type="term" value="C:early endosome"/>
    <property type="evidence" value="ECO:0007669"/>
    <property type="project" value="TreeGrafter"/>
</dbReference>
<dbReference type="Pfam" id="PF00654">
    <property type="entry name" value="Voltage_CLC"/>
    <property type="match status" value="2"/>
</dbReference>
<feature type="transmembrane region" description="Helical" evidence="9">
    <location>
        <begin position="367"/>
        <end position="384"/>
    </location>
</feature>
<dbReference type="CDD" id="cd03684">
    <property type="entry name" value="ClC_3_like"/>
    <property type="match status" value="1"/>
</dbReference>
<feature type="transmembrane region" description="Helical" evidence="9">
    <location>
        <begin position="453"/>
        <end position="473"/>
    </location>
</feature>
<evidence type="ECO:0000256" key="7">
    <source>
        <dbReference type="ARBA" id="ARBA00023214"/>
    </source>
</evidence>
<dbReference type="GO" id="GO:0010008">
    <property type="term" value="C:endosome membrane"/>
    <property type="evidence" value="ECO:0007669"/>
    <property type="project" value="UniProtKB-SubCell"/>
</dbReference>
<dbReference type="PANTHER" id="PTHR45711">
    <property type="entry name" value="CHLORIDE CHANNEL PROTEIN"/>
    <property type="match status" value="1"/>
</dbReference>
<evidence type="ECO:0000259" key="11">
    <source>
        <dbReference type="PROSITE" id="PS51371"/>
    </source>
</evidence>
<dbReference type="Pfam" id="PF00571">
    <property type="entry name" value="CBS"/>
    <property type="match status" value="2"/>
</dbReference>
<dbReference type="GO" id="GO:0005886">
    <property type="term" value="C:plasma membrane"/>
    <property type="evidence" value="ECO:0007669"/>
    <property type="project" value="TreeGrafter"/>
</dbReference>
<feature type="domain" description="CBS" evidence="11">
    <location>
        <begin position="702"/>
        <end position="763"/>
    </location>
</feature>
<dbReference type="SUPFAM" id="SSF54631">
    <property type="entry name" value="CBS-domain pair"/>
    <property type="match status" value="1"/>
</dbReference>
<keyword evidence="4 9" id="KW-1133">Transmembrane helix</keyword>
<keyword evidence="8" id="KW-0129">CBS domain</keyword>
<dbReference type="EMBL" id="KZ150031">
    <property type="protein sequence ID" value="PZC74739.1"/>
    <property type="molecule type" value="Genomic_DNA"/>
</dbReference>
<feature type="transmembrane region" description="Helical" evidence="9">
    <location>
        <begin position="145"/>
        <end position="165"/>
    </location>
</feature>
<dbReference type="InterPro" id="IPR000644">
    <property type="entry name" value="CBS_dom"/>
</dbReference>
<dbReference type="InterPro" id="IPR014743">
    <property type="entry name" value="Cl-channel_core"/>
</dbReference>
<feature type="transmembrane region" description="Helical" evidence="9">
    <location>
        <begin position="226"/>
        <end position="247"/>
    </location>
</feature>
<dbReference type="InterPro" id="IPR001807">
    <property type="entry name" value="ClC"/>
</dbReference>
<evidence type="ECO:0000256" key="9">
    <source>
        <dbReference type="RuleBase" id="RU361221"/>
    </source>
</evidence>
<protein>
    <recommendedName>
        <fullName evidence="9">Chloride channel protein</fullName>
    </recommendedName>
</protein>
<evidence type="ECO:0000256" key="1">
    <source>
        <dbReference type="ARBA" id="ARBA00004337"/>
    </source>
</evidence>
<accession>A0A2W1BI42</accession>
<evidence type="ECO:0000256" key="2">
    <source>
        <dbReference type="ARBA" id="ARBA00022448"/>
    </source>
</evidence>
<evidence type="ECO:0000256" key="10">
    <source>
        <dbReference type="SAM" id="MobiDB-lite"/>
    </source>
</evidence>
<keyword evidence="3 9" id="KW-0812">Transmembrane</keyword>
<feature type="transmembrane region" description="Helical" evidence="9">
    <location>
        <begin position="404"/>
        <end position="423"/>
    </location>
</feature>
<feature type="transmembrane region" description="Helical" evidence="9">
    <location>
        <begin position="480"/>
        <end position="499"/>
    </location>
</feature>
<keyword evidence="7 9" id="KW-0868">Chloride</keyword>
<keyword evidence="5 9" id="KW-0406">Ion transport</keyword>
<comment type="similarity">
    <text evidence="9">Belongs to the chloride channel (TC 2.A.49) family.</text>
</comment>
<proteinExistence type="inferred from homology"/>
<dbReference type="PRINTS" id="PR00762">
    <property type="entry name" value="CLCHANNEL"/>
</dbReference>
<keyword evidence="13" id="KW-1185">Reference proteome</keyword>
<evidence type="ECO:0000313" key="12">
    <source>
        <dbReference type="EMBL" id="PZC74739.1"/>
    </source>
</evidence>
<feature type="transmembrane region" description="Helical" evidence="9">
    <location>
        <begin position="280"/>
        <end position="297"/>
    </location>
</feature>
<dbReference type="SMART" id="SM00116">
    <property type="entry name" value="CBS"/>
    <property type="match status" value="2"/>
</dbReference>
<name>A0A2W1BI42_HELAM</name>
<feature type="transmembrane region" description="Helical" evidence="9">
    <location>
        <begin position="527"/>
        <end position="552"/>
    </location>
</feature>
<feature type="transmembrane region" description="Helical" evidence="9">
    <location>
        <begin position="331"/>
        <end position="355"/>
    </location>
</feature>
<dbReference type="AlphaFoldDB" id="A0A2W1BI42"/>
<evidence type="ECO:0000313" key="13">
    <source>
        <dbReference type="Proteomes" id="UP000249218"/>
    </source>
</evidence>
<dbReference type="Proteomes" id="UP000249218">
    <property type="component" value="Unassembled WGS sequence"/>
</dbReference>
<evidence type="ECO:0000256" key="3">
    <source>
        <dbReference type="ARBA" id="ARBA00022692"/>
    </source>
</evidence>
<comment type="subcellular location">
    <subcellularLocation>
        <location evidence="1">Endosome membrane</location>
        <topology evidence="1">Multi-pass membrane protein</topology>
    </subcellularLocation>
    <subcellularLocation>
        <location evidence="9">Membrane</location>
        <topology evidence="9">Multi-pass membrane protein</topology>
    </subcellularLocation>
</comment>
<evidence type="ECO:0000256" key="8">
    <source>
        <dbReference type="PROSITE-ProRule" id="PRU00703"/>
    </source>
</evidence>
<feature type="domain" description="CBS" evidence="11">
    <location>
        <begin position="612"/>
        <end position="675"/>
    </location>
</feature>
<evidence type="ECO:0000256" key="6">
    <source>
        <dbReference type="ARBA" id="ARBA00023136"/>
    </source>
</evidence>
<dbReference type="GO" id="GO:0005247">
    <property type="term" value="F:voltage-gated chloride channel activity"/>
    <property type="evidence" value="ECO:0007669"/>
    <property type="project" value="TreeGrafter"/>
</dbReference>
<keyword evidence="6 9" id="KW-0472">Membrane</keyword>
<sequence length="769" mass="84072">MVDITAGLHQATGGSVTTPTSHGTFQLYEHSTRNSNASTNSYIAQYFSSSAEAHANSVSTSEDMETIDLVSEDTEPLVTIDHVGDAVLFSGMSADDDIPGIGQYDDFHTIDWQRDIARDRMRHRYIVKKRQDSIWDLIKGAHDAWSGWVCVLLVGVCTGIVAGVIDIGASWMTDLKFGICPQAFWLNREQCCWSDTDTTFDTGNCSQWLTWPQVLGGQREGPGAYIISYLFYIVWALIFAALSASLVRMFAPYACGSGIPEIKTILSGFIIRGYLGKWTLIIKVVGLILSVSSGLSLGKEGPMVHIASCLGNILSYLFPKYGRNEAKKREILSAAAAAGVSVAFGAPIGGVLFSLEEVSYYFPLKTLWRSFFCALIAAFILRSINPFGNEHSVLFFVEYNKPWIFFELIPFVGLGIIGCGISNSDPLCDYNRNFTDVNSAIEKAAAGPGVYRAIWLLVLALILKLVMTIFTFGIKVPCGLFIPSLALGAIAGRIVGIGVEQLAYNYPKVWLFSGECSTGDDCITPGLYAMVGAAAVLGGVTRMTVSLVVIMFELTGGVRYIVPLMAAAMASKWVGDALGRQGIYDAHIALNGYPFLDSKDEFQHTSLAADVMQPKRNETLSVITQDSMTVDDVETLLKETEHNGYPVVVSKESQYLVGFVLRRDLNLAIANARRTMEGITGQTVVIFAGSNQPLSPPPCLMLNRILDMAPITVTDQTPMETVVDMFRKLGLRQTLVTHNGRLLGVITKKDVLRHVKQMDNEDPNSVLFN</sequence>
<dbReference type="GO" id="GO:0005794">
    <property type="term" value="C:Golgi apparatus"/>
    <property type="evidence" value="ECO:0007669"/>
    <property type="project" value="TreeGrafter"/>
</dbReference>
<dbReference type="InterPro" id="IPR046342">
    <property type="entry name" value="CBS_dom_sf"/>
</dbReference>
<organism evidence="12 13">
    <name type="scientific">Helicoverpa armigera</name>
    <name type="common">Cotton bollworm</name>
    <name type="synonym">Heliothis armigera</name>
    <dbReference type="NCBI Taxonomy" id="29058"/>
    <lineage>
        <taxon>Eukaryota</taxon>
        <taxon>Metazoa</taxon>
        <taxon>Ecdysozoa</taxon>
        <taxon>Arthropoda</taxon>
        <taxon>Hexapoda</taxon>
        <taxon>Insecta</taxon>
        <taxon>Pterygota</taxon>
        <taxon>Neoptera</taxon>
        <taxon>Endopterygota</taxon>
        <taxon>Lepidoptera</taxon>
        <taxon>Glossata</taxon>
        <taxon>Ditrysia</taxon>
        <taxon>Noctuoidea</taxon>
        <taxon>Noctuidae</taxon>
        <taxon>Heliothinae</taxon>
        <taxon>Helicoverpa</taxon>
    </lineage>
</organism>
<dbReference type="OrthoDB" id="428525at2759"/>
<keyword evidence="2 9" id="KW-0813">Transport</keyword>
<gene>
    <name evidence="12" type="primary">HaOG207316</name>
    <name evidence="12" type="ORF">B5X24_HaOG207316</name>
</gene>